<proteinExistence type="predicted"/>
<dbReference type="PANTHER" id="PTHR34597:SF3">
    <property type="entry name" value="OUTER MEMBRANE TRANSPORTER CDIB"/>
    <property type="match status" value="1"/>
</dbReference>
<feature type="domain" description="Polypeptide-transport-associated ShlB-type" evidence="5">
    <location>
        <begin position="88"/>
        <end position="161"/>
    </location>
</feature>
<dbReference type="RefSeq" id="WP_193923752.1">
    <property type="nucleotide sequence ID" value="NZ_JADEXS020000001.1"/>
</dbReference>
<evidence type="ECO:0000259" key="4">
    <source>
        <dbReference type="Pfam" id="PF03865"/>
    </source>
</evidence>
<name>A0A8J7DEG5_DESMC</name>
<sequence>MKNFSRIYQDKQKSRCLILQKQLWWGVLLSQCTVLVTGISPSYADTDSSPTVDTLIRRLKQKAEPQCDTQSTQSLEVSPTPDDATILVKKIQLICSSFSESKELNRIIGEVEGSTVTLAELRSIADQITGWYFQQGYITSVATLEASAIKDGIVPIRVIEGSIEEIQLDPPTKRINSRYVRSRLNLGITKPFSQRKLEEQLRLLQTDPLFEKVEASIRPGTKQGQSIVVVRITEANPFDLGFSVDNYSPPSIGSERLGVGVSYRNLTGLGDQLFGSYYFSTRQGGSNVYDFSYQVPLNPMNGTLQLRTAINKVKVIEAPLNAFDIRGQSELYEFTYRQPIVRSLREEFALSLGFSVQNGQTFTFAGPTPFGIGPDEDGNSRTRTIRFAQDYVRRDLQGVWGFRSQFNFGIGAFDATTNSDPNKPDGRFFSWLLQVQRQQRLGADNLLIAQADLQLTPDGLLPSQQFVIGGGQSVRGYRQNVRAGDNGLRFTLEDRITLQRDTSGEEALQLAPFLDLGYIWNVDKNPNLIQRQRFIAGAGLGMLWKPIPNLNLRLDYAIPFVELEDRRNNAQDDGFYFSASYHL</sequence>
<keyword evidence="2" id="KW-0812">Transmembrane</keyword>
<feature type="domain" description="Haemolysin activator HlyB C-terminal" evidence="4">
    <location>
        <begin position="224"/>
        <end position="542"/>
    </location>
</feature>
<gene>
    <name evidence="6" type="ORF">IQ276_32285</name>
</gene>
<dbReference type="EMBL" id="JADEXS010000732">
    <property type="protein sequence ID" value="MBE9026926.1"/>
    <property type="molecule type" value="Genomic_DNA"/>
</dbReference>
<organism evidence="6 7">
    <name type="scientific">Desmonostoc muscorum LEGE 12446</name>
    <dbReference type="NCBI Taxonomy" id="1828758"/>
    <lineage>
        <taxon>Bacteria</taxon>
        <taxon>Bacillati</taxon>
        <taxon>Cyanobacteriota</taxon>
        <taxon>Cyanophyceae</taxon>
        <taxon>Nostocales</taxon>
        <taxon>Nostocaceae</taxon>
        <taxon>Desmonostoc</taxon>
    </lineage>
</organism>
<protein>
    <submittedName>
        <fullName evidence="6">ShlB/FhaC/HecB family hemolysin secretion/activation protein</fullName>
    </submittedName>
</protein>
<dbReference type="InterPro" id="IPR005565">
    <property type="entry name" value="Hemolysn_activator_HlyB_C"/>
</dbReference>
<dbReference type="Proteomes" id="UP000622533">
    <property type="component" value="Unassembled WGS sequence"/>
</dbReference>
<dbReference type="GO" id="GO:0008320">
    <property type="term" value="F:protein transmembrane transporter activity"/>
    <property type="evidence" value="ECO:0007669"/>
    <property type="project" value="TreeGrafter"/>
</dbReference>
<keyword evidence="7" id="KW-1185">Reference proteome</keyword>
<evidence type="ECO:0000313" key="6">
    <source>
        <dbReference type="EMBL" id="MBE9026926.1"/>
    </source>
</evidence>
<evidence type="ECO:0000256" key="3">
    <source>
        <dbReference type="ARBA" id="ARBA00023237"/>
    </source>
</evidence>
<dbReference type="PANTHER" id="PTHR34597">
    <property type="entry name" value="SLR1661 PROTEIN"/>
    <property type="match status" value="1"/>
</dbReference>
<keyword evidence="3" id="KW-0998">Cell outer membrane</keyword>
<dbReference type="InterPro" id="IPR013686">
    <property type="entry name" value="Polypept-transport_assoc_ShlB"/>
</dbReference>
<evidence type="ECO:0000259" key="5">
    <source>
        <dbReference type="Pfam" id="PF08479"/>
    </source>
</evidence>
<keyword evidence="1" id="KW-0472">Membrane</keyword>
<dbReference type="Gene3D" id="3.10.20.310">
    <property type="entry name" value="membrane protein fhac"/>
    <property type="match status" value="1"/>
</dbReference>
<accession>A0A8J7DEG5</accession>
<reference evidence="6" key="1">
    <citation type="submission" date="2020-10" db="EMBL/GenBank/DDBJ databases">
        <authorList>
            <person name="Castelo-Branco R."/>
            <person name="Eusebio N."/>
            <person name="Adriana R."/>
            <person name="Vieira A."/>
            <person name="Brugerolle De Fraissinette N."/>
            <person name="Rezende De Castro R."/>
            <person name="Schneider M.P."/>
            <person name="Vasconcelos V."/>
            <person name="Leao P.N."/>
        </authorList>
    </citation>
    <scope>NUCLEOTIDE SEQUENCE</scope>
    <source>
        <strain evidence="6">LEGE 12446</strain>
    </source>
</reference>
<evidence type="ECO:0000256" key="1">
    <source>
        <dbReference type="ARBA" id="ARBA00022452"/>
    </source>
</evidence>
<dbReference type="Pfam" id="PF08479">
    <property type="entry name" value="POTRA_2"/>
    <property type="match status" value="1"/>
</dbReference>
<dbReference type="Pfam" id="PF03865">
    <property type="entry name" value="ShlB"/>
    <property type="match status" value="1"/>
</dbReference>
<dbReference type="GO" id="GO:0098046">
    <property type="term" value="C:type V protein secretion system complex"/>
    <property type="evidence" value="ECO:0007669"/>
    <property type="project" value="TreeGrafter"/>
</dbReference>
<evidence type="ECO:0000313" key="7">
    <source>
        <dbReference type="Proteomes" id="UP000622533"/>
    </source>
</evidence>
<keyword evidence="1" id="KW-1134">Transmembrane beta strand</keyword>
<dbReference type="GO" id="GO:0046819">
    <property type="term" value="P:protein secretion by the type V secretion system"/>
    <property type="evidence" value="ECO:0007669"/>
    <property type="project" value="TreeGrafter"/>
</dbReference>
<evidence type="ECO:0000256" key="2">
    <source>
        <dbReference type="ARBA" id="ARBA00022692"/>
    </source>
</evidence>
<dbReference type="InterPro" id="IPR051544">
    <property type="entry name" value="TPS_OM_transporter"/>
</dbReference>
<dbReference type="AlphaFoldDB" id="A0A8J7DEG5"/>
<dbReference type="Gene3D" id="2.40.160.50">
    <property type="entry name" value="membrane protein fhac: a member of the omp85/tpsb transporter family"/>
    <property type="match status" value="1"/>
</dbReference>
<comment type="caution">
    <text evidence="6">The sequence shown here is derived from an EMBL/GenBank/DDBJ whole genome shotgun (WGS) entry which is preliminary data.</text>
</comment>